<evidence type="ECO:0000256" key="8">
    <source>
        <dbReference type="ARBA" id="ARBA00023136"/>
    </source>
</evidence>
<dbReference type="OrthoDB" id="9793589at2"/>
<feature type="transmembrane region" description="Helical" evidence="10">
    <location>
        <begin position="243"/>
        <end position="265"/>
    </location>
</feature>
<feature type="transmembrane region" description="Helical" evidence="10">
    <location>
        <begin position="149"/>
        <end position="169"/>
    </location>
</feature>
<keyword evidence="8 10" id="KW-0472">Membrane</keyword>
<evidence type="ECO:0000256" key="5">
    <source>
        <dbReference type="ARBA" id="ARBA00022989"/>
    </source>
</evidence>
<dbReference type="GO" id="GO:1902600">
    <property type="term" value="P:proton transmembrane transport"/>
    <property type="evidence" value="ECO:0007669"/>
    <property type="project" value="InterPro"/>
</dbReference>
<dbReference type="InterPro" id="IPR006153">
    <property type="entry name" value="Cation/H_exchanger_TM"/>
</dbReference>
<evidence type="ECO:0000256" key="6">
    <source>
        <dbReference type="ARBA" id="ARBA00023053"/>
    </source>
</evidence>
<dbReference type="Pfam" id="PF00999">
    <property type="entry name" value="Na_H_Exchanger"/>
    <property type="match status" value="1"/>
</dbReference>
<evidence type="ECO:0000256" key="1">
    <source>
        <dbReference type="ARBA" id="ARBA00004141"/>
    </source>
</evidence>
<dbReference type="AlphaFoldDB" id="C4FKF6"/>
<feature type="domain" description="Cation/H+ exchanger transmembrane" evidence="11">
    <location>
        <begin position="13"/>
        <end position="395"/>
    </location>
</feature>
<keyword evidence="4 10" id="KW-0812">Transmembrane</keyword>
<evidence type="ECO:0000256" key="2">
    <source>
        <dbReference type="ARBA" id="ARBA00022448"/>
    </source>
</evidence>
<evidence type="ECO:0000256" key="7">
    <source>
        <dbReference type="ARBA" id="ARBA00023065"/>
    </source>
</evidence>
<dbReference type="GO" id="GO:0006814">
    <property type="term" value="P:sodium ion transport"/>
    <property type="evidence" value="ECO:0007669"/>
    <property type="project" value="UniProtKB-KW"/>
</dbReference>
<keyword evidence="7" id="KW-0406">Ion transport</keyword>
<organism evidence="12 13">
    <name type="scientific">Sulfurihydrogenibium yellowstonense SS-5</name>
    <dbReference type="NCBI Taxonomy" id="432331"/>
    <lineage>
        <taxon>Bacteria</taxon>
        <taxon>Pseudomonadati</taxon>
        <taxon>Aquificota</taxon>
        <taxon>Aquificia</taxon>
        <taxon>Aquificales</taxon>
        <taxon>Hydrogenothermaceae</taxon>
        <taxon>Sulfurihydrogenibium</taxon>
    </lineage>
</organism>
<accession>C4FKF6</accession>
<feature type="transmembrane region" description="Helical" evidence="10">
    <location>
        <begin position="219"/>
        <end position="237"/>
    </location>
</feature>
<feature type="transmembrane region" description="Helical" evidence="10">
    <location>
        <begin position="312"/>
        <end position="330"/>
    </location>
</feature>
<proteinExistence type="predicted"/>
<feature type="transmembrane region" description="Helical" evidence="10">
    <location>
        <begin position="277"/>
        <end position="300"/>
    </location>
</feature>
<protein>
    <submittedName>
        <fullName evidence="12">Na+:H+ antiporter, NhaA family</fullName>
    </submittedName>
</protein>
<evidence type="ECO:0000313" key="12">
    <source>
        <dbReference type="EMBL" id="EEP60443.1"/>
    </source>
</evidence>
<dbReference type="GO" id="GO:0016020">
    <property type="term" value="C:membrane"/>
    <property type="evidence" value="ECO:0007669"/>
    <property type="project" value="UniProtKB-SubCell"/>
</dbReference>
<keyword evidence="6" id="KW-0915">Sodium</keyword>
<evidence type="ECO:0000256" key="10">
    <source>
        <dbReference type="SAM" id="Phobius"/>
    </source>
</evidence>
<gene>
    <name evidence="12" type="ORF">SULYE_1056</name>
</gene>
<dbReference type="InterPro" id="IPR038770">
    <property type="entry name" value="Na+/solute_symporter_sf"/>
</dbReference>
<keyword evidence="13" id="KW-1185">Reference proteome</keyword>
<keyword evidence="2" id="KW-0813">Transport</keyword>
<feature type="transmembrane region" description="Helical" evidence="10">
    <location>
        <begin position="85"/>
        <end position="110"/>
    </location>
</feature>
<dbReference type="PANTHER" id="PTHR43562">
    <property type="entry name" value="NAPA-TYPE SODIUM/HYDROGEN ANTIPORTER"/>
    <property type="match status" value="1"/>
</dbReference>
<dbReference type="EMBL" id="ABZS01000095">
    <property type="protein sequence ID" value="EEP60443.1"/>
    <property type="molecule type" value="Genomic_DNA"/>
</dbReference>
<keyword evidence="9" id="KW-0739">Sodium transport</keyword>
<dbReference type="PANTHER" id="PTHR43562:SF3">
    <property type="entry name" value="SODIUM ION_PROTON EXCHANGER (EUROFUNG)"/>
    <property type="match status" value="1"/>
</dbReference>
<feature type="transmembrane region" description="Helical" evidence="10">
    <location>
        <begin position="371"/>
        <end position="391"/>
    </location>
</feature>
<keyword evidence="3" id="KW-0050">Antiport</keyword>
<evidence type="ECO:0000259" key="11">
    <source>
        <dbReference type="Pfam" id="PF00999"/>
    </source>
</evidence>
<comment type="caution">
    <text evidence="12">The sequence shown here is derived from an EMBL/GenBank/DDBJ whole genome shotgun (WGS) entry which is preliminary data.</text>
</comment>
<name>C4FKF6_9AQUI</name>
<keyword evidence="5 10" id="KW-1133">Transmembrane helix</keyword>
<evidence type="ECO:0000256" key="3">
    <source>
        <dbReference type="ARBA" id="ARBA00022449"/>
    </source>
</evidence>
<evidence type="ECO:0000256" key="4">
    <source>
        <dbReference type="ARBA" id="ARBA00022692"/>
    </source>
</evidence>
<feature type="transmembrane region" description="Helical" evidence="10">
    <location>
        <begin position="181"/>
        <end position="207"/>
    </location>
</feature>
<sequence length="404" mass="44304">MDLHYLFLSLAIILFVGRVFGDIFNKFGLPGVLGEILAGVILGSSVLGIVSPNEIIKVLAEIGIILLLFKVGLEADFHQLKKVGIYAFIVAFVGAFTPMLLGTLISYYILNLSMTTSLFIGGTLTATSIGITVKVLDDLGKLNERFAQIVLGAAVLDDIIGVIVLAVLYEYAKKGSIDINGAVILIFYIATFFILAPIVAKILARLINIFYEKLKSDEFIPVAIMSMVFFFAFLSHEVGSPEILGAFTVGLALSRRFIIPFALFLKAEEKEKMIIKIEHSTLPIVSILTPIFFVSIGLSLNLKVIDFTSIDFWKISILLLIVAFVSKLISGFFIKGSLNEKILIGFSMLPRGEVGLIFAEIGKQSKLFDDMLYASVIFVVAITTLIAPISLKILGNKRKQKELF</sequence>
<dbReference type="RefSeq" id="WP_007547115.1">
    <property type="nucleotide sequence ID" value="NZ_ABZS01000095.1"/>
</dbReference>
<dbReference type="Proteomes" id="UP000005540">
    <property type="component" value="Unassembled WGS sequence"/>
</dbReference>
<comment type="subcellular location">
    <subcellularLocation>
        <location evidence="1">Membrane</location>
        <topology evidence="1">Multi-pass membrane protein</topology>
    </subcellularLocation>
</comment>
<reference evidence="12 13" key="1">
    <citation type="submission" date="2009-04" db="EMBL/GenBank/DDBJ databases">
        <authorList>
            <person name="Reysenbach A.-L."/>
            <person name="Heidelberg J.F."/>
            <person name="Nelson W.C."/>
        </authorList>
    </citation>
    <scope>NUCLEOTIDE SEQUENCE [LARGE SCALE GENOMIC DNA]</scope>
    <source>
        <strain evidence="12 13">SS-5</strain>
    </source>
</reference>
<evidence type="ECO:0000256" key="9">
    <source>
        <dbReference type="ARBA" id="ARBA00023201"/>
    </source>
</evidence>
<dbReference type="Gene3D" id="1.20.1530.20">
    <property type="match status" value="1"/>
</dbReference>
<feature type="transmembrane region" description="Helical" evidence="10">
    <location>
        <begin position="116"/>
        <end position="137"/>
    </location>
</feature>
<dbReference type="GO" id="GO:0015297">
    <property type="term" value="F:antiporter activity"/>
    <property type="evidence" value="ECO:0007669"/>
    <property type="project" value="UniProtKB-KW"/>
</dbReference>
<evidence type="ECO:0000313" key="13">
    <source>
        <dbReference type="Proteomes" id="UP000005540"/>
    </source>
</evidence>